<dbReference type="InterPro" id="IPR056654">
    <property type="entry name" value="DUF7752"/>
</dbReference>
<dbReference type="GO" id="GO:0003968">
    <property type="term" value="F:RNA-directed RNA polymerase activity"/>
    <property type="evidence" value="ECO:0007669"/>
    <property type="project" value="UniProtKB-KW"/>
</dbReference>
<dbReference type="InterPro" id="IPR057596">
    <property type="entry name" value="RDRP_core"/>
</dbReference>
<dbReference type="GO" id="GO:0030422">
    <property type="term" value="P:siRNA processing"/>
    <property type="evidence" value="ECO:0007669"/>
    <property type="project" value="TreeGrafter"/>
</dbReference>
<evidence type="ECO:0000256" key="3">
    <source>
        <dbReference type="ARBA" id="ARBA00022679"/>
    </source>
</evidence>
<evidence type="ECO:0000256" key="4">
    <source>
        <dbReference type="ARBA" id="ARBA00022695"/>
    </source>
</evidence>
<feature type="domain" description="DUF7752" evidence="10">
    <location>
        <begin position="500"/>
        <end position="579"/>
    </location>
</feature>
<evidence type="ECO:0000259" key="9">
    <source>
        <dbReference type="Pfam" id="PF05183"/>
    </source>
</evidence>
<dbReference type="EC" id="2.7.7.48" evidence="8"/>
<evidence type="ECO:0000256" key="2">
    <source>
        <dbReference type="ARBA" id="ARBA00022484"/>
    </source>
</evidence>
<evidence type="ECO:0000259" key="11">
    <source>
        <dbReference type="Pfam" id="PF26253"/>
    </source>
</evidence>
<dbReference type="InterPro" id="IPR007855">
    <property type="entry name" value="RDRP"/>
</dbReference>
<name>A0A914E5F4_9BILA</name>
<proteinExistence type="inferred from homology"/>
<dbReference type="Pfam" id="PF26253">
    <property type="entry name" value="RdRP_head"/>
    <property type="match status" value="1"/>
</dbReference>
<dbReference type="WBParaSite" id="ACRNAN_scaffold588.g11237.t1">
    <property type="protein sequence ID" value="ACRNAN_scaffold588.g11237.t1"/>
    <property type="gene ID" value="ACRNAN_scaffold588.g11237"/>
</dbReference>
<evidence type="ECO:0000256" key="8">
    <source>
        <dbReference type="RuleBase" id="RU363098"/>
    </source>
</evidence>
<keyword evidence="2 8" id="KW-0696">RNA-directed RNA polymerase</keyword>
<sequence>MSIDKLLDEKIKWGKENDVVDKGKETKKMLFLDAIFRVSQYKFHGRSDDAYLEIVNLKHPGKNALKMIHEGPILVTKNPCIVAGDVRMFEAVDIPGLRHLSDIIVFPRHGPRPHPDEMAGSDLDGDEYTVIWDKELFLDKNEEAFDFASEKKKDEVKEEILNEKMCEFFVKYMKLDSVGMIANAFLSNSDQYGMYSEVCKTIAKKQSQALDFPKTGISPDALKPKWENEQPPERCERWADFFEKSHEPAYASPRLVGQLYRRVKEVDDILAIAMNENDVTTIHQDPLLDVDGWQHFSDTAAQDYHRYKTQIQILLDSYSIQNESELFTSCFVTLKNRISAQESDDISLYNTTHIIEQRLAQIFGMFRKGFFEKFGDFCELTTLDSKFDYCGSKEVFRRFCNNPKMKMKQLACAYYKIAYMEDQADSKRYLSFAWLVWDILTEIRREKLFAQKNFTISWDPLSNRLSQYIHEFILASNSKHNRVRRFMKQIKEEVACLGDYIKKHLGLDELLYFLYQWGKKHDLFTNGFNREHLCLILIMFGRNLIPSMNFGAFAPWIIYDQNLQVEPIDVRQQAGGLAREMPPSRQDNDTFRMIVSACGTIESLQKLRKSLLVHLNPNVSINCREKALMLAAQVYEQLFDQDKTSLSNSDL</sequence>
<organism evidence="12 13">
    <name type="scientific">Acrobeloides nanus</name>
    <dbReference type="NCBI Taxonomy" id="290746"/>
    <lineage>
        <taxon>Eukaryota</taxon>
        <taxon>Metazoa</taxon>
        <taxon>Ecdysozoa</taxon>
        <taxon>Nematoda</taxon>
        <taxon>Chromadorea</taxon>
        <taxon>Rhabditida</taxon>
        <taxon>Tylenchina</taxon>
        <taxon>Cephalobomorpha</taxon>
        <taxon>Cephaloboidea</taxon>
        <taxon>Cephalobidae</taxon>
        <taxon>Acrobeloides</taxon>
    </lineage>
</organism>
<evidence type="ECO:0000256" key="1">
    <source>
        <dbReference type="ARBA" id="ARBA00005762"/>
    </source>
</evidence>
<keyword evidence="3 8" id="KW-0808">Transferase</keyword>
<evidence type="ECO:0000313" key="13">
    <source>
        <dbReference type="WBParaSite" id="ACRNAN_scaffold588.g11237.t1"/>
    </source>
</evidence>
<evidence type="ECO:0000313" key="12">
    <source>
        <dbReference type="Proteomes" id="UP000887540"/>
    </source>
</evidence>
<evidence type="ECO:0000256" key="7">
    <source>
        <dbReference type="ARBA" id="ARBA00048744"/>
    </source>
</evidence>
<protein>
    <recommendedName>
        <fullName evidence="8">RNA-dependent RNA polymerase</fullName>
        <ecNumber evidence="8">2.7.7.48</ecNumber>
    </recommendedName>
</protein>
<dbReference type="GO" id="GO:0003723">
    <property type="term" value="F:RNA binding"/>
    <property type="evidence" value="ECO:0007669"/>
    <property type="project" value="UniProtKB-KW"/>
</dbReference>
<keyword evidence="4 8" id="KW-0548">Nucleotidyltransferase</keyword>
<accession>A0A914E5F4</accession>
<comment type="catalytic activity">
    <reaction evidence="7 8">
        <text>RNA(n) + a ribonucleoside 5'-triphosphate = RNA(n+1) + diphosphate</text>
        <dbReference type="Rhea" id="RHEA:21248"/>
        <dbReference type="Rhea" id="RHEA-COMP:14527"/>
        <dbReference type="Rhea" id="RHEA-COMP:17342"/>
        <dbReference type="ChEBI" id="CHEBI:33019"/>
        <dbReference type="ChEBI" id="CHEBI:61557"/>
        <dbReference type="ChEBI" id="CHEBI:140395"/>
        <dbReference type="EC" id="2.7.7.48"/>
    </reaction>
</comment>
<keyword evidence="5 8" id="KW-0694">RNA-binding</keyword>
<dbReference type="AlphaFoldDB" id="A0A914E5F4"/>
<dbReference type="InterPro" id="IPR058752">
    <property type="entry name" value="RDRP_C_head"/>
</dbReference>
<dbReference type="PANTHER" id="PTHR23079">
    <property type="entry name" value="RNA-DEPENDENT RNA POLYMERASE"/>
    <property type="match status" value="1"/>
</dbReference>
<feature type="domain" description="RDRP core" evidence="9">
    <location>
        <begin position="66"/>
        <end position="263"/>
    </location>
</feature>
<evidence type="ECO:0000259" key="10">
    <source>
        <dbReference type="Pfam" id="PF24934"/>
    </source>
</evidence>
<feature type="domain" description="RDRP C-terminal head" evidence="11">
    <location>
        <begin position="287"/>
        <end position="447"/>
    </location>
</feature>
<dbReference type="Pfam" id="PF05183">
    <property type="entry name" value="RdRP"/>
    <property type="match status" value="1"/>
</dbReference>
<evidence type="ECO:0000256" key="6">
    <source>
        <dbReference type="ARBA" id="ARBA00023158"/>
    </source>
</evidence>
<dbReference type="PANTHER" id="PTHR23079:SF57">
    <property type="entry name" value="RNA-DIRECTED RNA POLYMERASE"/>
    <property type="match status" value="1"/>
</dbReference>
<keyword evidence="12" id="KW-1185">Reference proteome</keyword>
<evidence type="ECO:0000256" key="5">
    <source>
        <dbReference type="ARBA" id="ARBA00022884"/>
    </source>
</evidence>
<reference evidence="13" key="1">
    <citation type="submission" date="2022-11" db="UniProtKB">
        <authorList>
            <consortium name="WormBaseParasite"/>
        </authorList>
    </citation>
    <scope>IDENTIFICATION</scope>
</reference>
<keyword evidence="6" id="KW-0943">RNA-mediated gene silencing</keyword>
<dbReference type="GO" id="GO:0031380">
    <property type="term" value="C:nuclear RNA-directed RNA polymerase complex"/>
    <property type="evidence" value="ECO:0007669"/>
    <property type="project" value="TreeGrafter"/>
</dbReference>
<comment type="similarity">
    <text evidence="1 8">Belongs to the RdRP family.</text>
</comment>
<dbReference type="Proteomes" id="UP000887540">
    <property type="component" value="Unplaced"/>
</dbReference>
<dbReference type="Pfam" id="PF24934">
    <property type="entry name" value="DUF7752"/>
    <property type="match status" value="1"/>
</dbReference>